<evidence type="ECO:0000313" key="3">
    <source>
        <dbReference type="Proteomes" id="UP000494256"/>
    </source>
</evidence>
<protein>
    <submittedName>
        <fullName evidence="2">Uncharacterized protein</fullName>
    </submittedName>
</protein>
<dbReference type="OrthoDB" id="6431884at2759"/>
<keyword evidence="1" id="KW-1133">Transmembrane helix</keyword>
<gene>
    <name evidence="2" type="ORF">APLA_LOCUS7028</name>
</gene>
<dbReference type="EMBL" id="CADEBD010000300">
    <property type="protein sequence ID" value="CAB3235640.1"/>
    <property type="molecule type" value="Genomic_DNA"/>
</dbReference>
<sequence length="121" mass="13354">MSAPAARPPPRSPSGSDNTQLIQMIGGVLVGVGIIALMYKFVFADKPAVIASKPEPKDVKEPEVSKEIVYPCFEEEELEPCEERVRRFSLDGSLCCWRHYLGIFGKPVLCRGDSEKKESGL</sequence>
<comment type="caution">
    <text evidence="2">The sequence shown here is derived from an EMBL/GenBank/DDBJ whole genome shotgun (WGS) entry which is preliminary data.</text>
</comment>
<evidence type="ECO:0000313" key="2">
    <source>
        <dbReference type="EMBL" id="CAB3235640.1"/>
    </source>
</evidence>
<reference evidence="2 3" key="1">
    <citation type="submission" date="2020-04" db="EMBL/GenBank/DDBJ databases">
        <authorList>
            <person name="Wallbank WR R."/>
            <person name="Pardo Diaz C."/>
            <person name="Kozak K."/>
            <person name="Martin S."/>
            <person name="Jiggins C."/>
            <person name="Moest M."/>
            <person name="Warren A I."/>
            <person name="Byers J.R.P. K."/>
            <person name="Montejo-Kovacevich G."/>
            <person name="Yen C E."/>
        </authorList>
    </citation>
    <scope>NUCLEOTIDE SEQUENCE [LARGE SCALE GENOMIC DNA]</scope>
</reference>
<keyword evidence="1" id="KW-0812">Transmembrane</keyword>
<keyword evidence="1" id="KW-0472">Membrane</keyword>
<evidence type="ECO:0000256" key="1">
    <source>
        <dbReference type="SAM" id="Phobius"/>
    </source>
</evidence>
<accession>A0A8S0ZTW4</accession>
<feature type="transmembrane region" description="Helical" evidence="1">
    <location>
        <begin position="20"/>
        <end position="43"/>
    </location>
</feature>
<name>A0A8S0ZTW4_ARCPL</name>
<dbReference type="AlphaFoldDB" id="A0A8S0ZTW4"/>
<dbReference type="Proteomes" id="UP000494256">
    <property type="component" value="Unassembled WGS sequence"/>
</dbReference>
<proteinExistence type="predicted"/>
<organism evidence="2 3">
    <name type="scientific">Arctia plantaginis</name>
    <name type="common">Wood tiger moth</name>
    <name type="synonym">Phalaena plantaginis</name>
    <dbReference type="NCBI Taxonomy" id="874455"/>
    <lineage>
        <taxon>Eukaryota</taxon>
        <taxon>Metazoa</taxon>
        <taxon>Ecdysozoa</taxon>
        <taxon>Arthropoda</taxon>
        <taxon>Hexapoda</taxon>
        <taxon>Insecta</taxon>
        <taxon>Pterygota</taxon>
        <taxon>Neoptera</taxon>
        <taxon>Endopterygota</taxon>
        <taxon>Lepidoptera</taxon>
        <taxon>Glossata</taxon>
        <taxon>Ditrysia</taxon>
        <taxon>Noctuoidea</taxon>
        <taxon>Erebidae</taxon>
        <taxon>Arctiinae</taxon>
        <taxon>Arctia</taxon>
    </lineage>
</organism>